<feature type="domain" description="SIS" evidence="2">
    <location>
        <begin position="26"/>
        <end position="164"/>
    </location>
</feature>
<gene>
    <name evidence="3" type="ORF">AYR63_13020</name>
</gene>
<dbReference type="AlphaFoldDB" id="A0A1B2J138"/>
<organism evidence="3 4">
    <name type="scientific">Secundilactobacillus paracollinoides</name>
    <dbReference type="NCBI Taxonomy" id="240427"/>
    <lineage>
        <taxon>Bacteria</taxon>
        <taxon>Bacillati</taxon>
        <taxon>Bacillota</taxon>
        <taxon>Bacilli</taxon>
        <taxon>Lactobacillales</taxon>
        <taxon>Lactobacillaceae</taxon>
        <taxon>Secundilactobacillus</taxon>
    </lineage>
</organism>
<keyword evidence="4" id="KW-1185">Reference proteome</keyword>
<protein>
    <recommendedName>
        <fullName evidence="2">SIS domain-containing protein</fullName>
    </recommendedName>
</protein>
<comment type="similarity">
    <text evidence="1">Belongs to the SIS family. PHI subfamily.</text>
</comment>
<dbReference type="Gene3D" id="3.40.50.10490">
    <property type="entry name" value="Glucose-6-phosphate isomerase like protein, domain 1"/>
    <property type="match status" value="1"/>
</dbReference>
<dbReference type="Pfam" id="PF01380">
    <property type="entry name" value="SIS"/>
    <property type="match status" value="1"/>
</dbReference>
<dbReference type="RefSeq" id="WP_054707302.1">
    <property type="nucleotide sequence ID" value="NZ_CP014912.1"/>
</dbReference>
<dbReference type="GO" id="GO:1901135">
    <property type="term" value="P:carbohydrate derivative metabolic process"/>
    <property type="evidence" value="ECO:0007669"/>
    <property type="project" value="InterPro"/>
</dbReference>
<dbReference type="OrthoDB" id="9797832at2"/>
<dbReference type="PANTHER" id="PTHR43443">
    <property type="entry name" value="3-HEXULOSE-6-PHOSPHATE ISOMERASE"/>
    <property type="match status" value="1"/>
</dbReference>
<dbReference type="PROSITE" id="PS51464">
    <property type="entry name" value="SIS"/>
    <property type="match status" value="1"/>
</dbReference>
<dbReference type="PANTHER" id="PTHR43443:SF1">
    <property type="entry name" value="3-HEXULOSE-6-PHOSPHATE ISOMERASE"/>
    <property type="match status" value="1"/>
</dbReference>
<dbReference type="InterPro" id="IPR017552">
    <property type="entry name" value="PHI/rmpB"/>
</dbReference>
<dbReference type="GO" id="GO:0097367">
    <property type="term" value="F:carbohydrate derivative binding"/>
    <property type="evidence" value="ECO:0007669"/>
    <property type="project" value="InterPro"/>
</dbReference>
<dbReference type="EMBL" id="CP014924">
    <property type="protein sequence ID" value="ANZ67969.1"/>
    <property type="molecule type" value="Genomic_DNA"/>
</dbReference>
<dbReference type="GO" id="GO:0016853">
    <property type="term" value="F:isomerase activity"/>
    <property type="evidence" value="ECO:0007669"/>
    <property type="project" value="InterPro"/>
</dbReference>
<dbReference type="Proteomes" id="UP000093267">
    <property type="component" value="Chromosome"/>
</dbReference>
<evidence type="ECO:0000259" key="2">
    <source>
        <dbReference type="PROSITE" id="PS51464"/>
    </source>
</evidence>
<evidence type="ECO:0000313" key="4">
    <source>
        <dbReference type="Proteomes" id="UP000093267"/>
    </source>
</evidence>
<dbReference type="SUPFAM" id="SSF53697">
    <property type="entry name" value="SIS domain"/>
    <property type="match status" value="1"/>
</dbReference>
<name>A0A1B2J138_9LACO</name>
<evidence type="ECO:0000256" key="1">
    <source>
        <dbReference type="ARBA" id="ARBA00009235"/>
    </source>
</evidence>
<sequence length="180" mass="19178">MKSLTVVFNELLTATDHYGEDANKALVDAIQWFKTIYVYGAGRSGLALQMFAMRLAQMGKPVFVVGQVTAPPIKKDDLLIVASGSGETAQSVQFAQKALDAGAGVLLISTSDDNTIAKLASQTVVIGGKAKYATDAVSQQPLGALFEQLLFLFLEATVMDLMAAWHLSEEQLASGHANLE</sequence>
<dbReference type="InterPro" id="IPR001347">
    <property type="entry name" value="SIS_dom"/>
</dbReference>
<reference evidence="3 4" key="1">
    <citation type="submission" date="2016-03" db="EMBL/GenBank/DDBJ databases">
        <title>Pediococcus and Lactobacillus from brewery environment - whole genome sequencing and assembly.</title>
        <authorList>
            <person name="Behr J."/>
            <person name="Geissler A.J."/>
            <person name="Vogel R.F."/>
        </authorList>
    </citation>
    <scope>NUCLEOTIDE SEQUENCE [LARGE SCALE GENOMIC DNA]</scope>
    <source>
        <strain evidence="3 4">TMW 1.1995</strain>
    </source>
</reference>
<dbReference type="InterPro" id="IPR046348">
    <property type="entry name" value="SIS_dom_sf"/>
</dbReference>
<dbReference type="NCBIfam" id="TIGR03127">
    <property type="entry name" value="RuMP_HxlB"/>
    <property type="match status" value="1"/>
</dbReference>
<accession>A0A1B2J138</accession>
<proteinExistence type="inferred from homology"/>
<evidence type="ECO:0000313" key="3">
    <source>
        <dbReference type="EMBL" id="ANZ67969.1"/>
    </source>
</evidence>
<dbReference type="STRING" id="240427.AYR62_06115"/>